<keyword evidence="1" id="KW-1133">Transmembrane helix</keyword>
<feature type="transmembrane region" description="Helical" evidence="1">
    <location>
        <begin position="12"/>
        <end position="39"/>
    </location>
</feature>
<comment type="caution">
    <text evidence="2">The sequence shown here is derived from an EMBL/GenBank/DDBJ whole genome shotgun (WGS) entry which is preliminary data.</text>
</comment>
<sequence>MNMKNFRLTSVASVIYMVLGVLFNWWGTAWVIIPVAAVIDQYLVRDTQ</sequence>
<evidence type="ECO:0000313" key="2">
    <source>
        <dbReference type="EMBL" id="MRJ46049.1"/>
    </source>
</evidence>
<gene>
    <name evidence="2" type="ORF">GF867_00475</name>
</gene>
<keyword evidence="1" id="KW-0472">Membrane</keyword>
<dbReference type="Proteomes" id="UP000440066">
    <property type="component" value="Unassembled WGS sequence"/>
</dbReference>
<keyword evidence="1" id="KW-0812">Transmembrane</keyword>
<evidence type="ECO:0000256" key="1">
    <source>
        <dbReference type="SAM" id="Phobius"/>
    </source>
</evidence>
<reference evidence="2 3" key="1">
    <citation type="submission" date="2019-11" db="EMBL/GenBank/DDBJ databases">
        <title>Characterisation of Fundicoccus ignavus gen. nov. sp. nov., a novel genus of the family Aerococcaceae from bulk tank milk.</title>
        <authorList>
            <person name="Siebert A."/>
            <person name="Huptas C."/>
            <person name="Wenning M."/>
            <person name="Scherer S."/>
            <person name="Doll E.V."/>
        </authorList>
    </citation>
    <scope>NUCLEOTIDE SEQUENCE [LARGE SCALE GENOMIC DNA]</scope>
    <source>
        <strain evidence="2 3">DSM 109652</strain>
    </source>
</reference>
<accession>A0A844BVD0</accession>
<protein>
    <submittedName>
        <fullName evidence="2">Uncharacterized protein</fullName>
    </submittedName>
</protein>
<organism evidence="2 3">
    <name type="scientific">Fundicoccus ignavus</name>
    <dbReference type="NCBI Taxonomy" id="2664442"/>
    <lineage>
        <taxon>Bacteria</taxon>
        <taxon>Bacillati</taxon>
        <taxon>Bacillota</taxon>
        <taxon>Bacilli</taxon>
        <taxon>Lactobacillales</taxon>
        <taxon>Aerococcaceae</taxon>
        <taxon>Fundicoccus</taxon>
    </lineage>
</organism>
<dbReference type="AlphaFoldDB" id="A0A844BVD0"/>
<dbReference type="RefSeq" id="WP_153831162.1">
    <property type="nucleotide sequence ID" value="NZ_WJQT01000001.1"/>
</dbReference>
<dbReference type="EMBL" id="WJQT01000001">
    <property type="protein sequence ID" value="MRJ46049.1"/>
    <property type="molecule type" value="Genomic_DNA"/>
</dbReference>
<proteinExistence type="predicted"/>
<name>A0A844BVD0_9LACT</name>
<evidence type="ECO:0000313" key="3">
    <source>
        <dbReference type="Proteomes" id="UP000440066"/>
    </source>
</evidence>